<proteinExistence type="predicted"/>
<evidence type="ECO:0000313" key="1">
    <source>
        <dbReference type="EMBL" id="TYI89382.1"/>
    </source>
</evidence>
<accession>A0A5D2VJR1</accession>
<keyword evidence="2" id="KW-1185">Reference proteome</keyword>
<protein>
    <submittedName>
        <fullName evidence="1">Uncharacterized protein</fullName>
    </submittedName>
</protein>
<evidence type="ECO:0000313" key="2">
    <source>
        <dbReference type="Proteomes" id="UP000323597"/>
    </source>
</evidence>
<name>A0A5D2VJR1_GOSMU</name>
<sequence>MKGNVKIDFHIRILWRPLPFKLHPPDRAIVNGAVYLGLFIVKVKRLSVATSACVI</sequence>
<reference evidence="1 2" key="1">
    <citation type="submission" date="2019-07" db="EMBL/GenBank/DDBJ databases">
        <title>WGS assembly of Gossypium mustelinum.</title>
        <authorList>
            <person name="Chen Z.J."/>
            <person name="Sreedasyam A."/>
            <person name="Ando A."/>
            <person name="Song Q."/>
            <person name="De L."/>
            <person name="Hulse-Kemp A."/>
            <person name="Ding M."/>
            <person name="Ye W."/>
            <person name="Kirkbride R."/>
            <person name="Jenkins J."/>
            <person name="Plott C."/>
            <person name="Lovell J."/>
            <person name="Lin Y.-M."/>
            <person name="Vaughn R."/>
            <person name="Liu B."/>
            <person name="Li W."/>
            <person name="Simpson S."/>
            <person name="Scheffler B."/>
            <person name="Saski C."/>
            <person name="Grover C."/>
            <person name="Hu G."/>
            <person name="Conover J."/>
            <person name="Carlson J."/>
            <person name="Shu S."/>
            <person name="Boston L."/>
            <person name="Williams M."/>
            <person name="Peterson D."/>
            <person name="Mcgee K."/>
            <person name="Jones D."/>
            <person name="Wendel J."/>
            <person name="Stelly D."/>
            <person name="Grimwood J."/>
            <person name="Schmutz J."/>
        </authorList>
    </citation>
    <scope>NUCLEOTIDE SEQUENCE [LARGE SCALE GENOMIC DNA]</scope>
    <source>
        <strain evidence="1">1408120.09</strain>
    </source>
</reference>
<dbReference type="EMBL" id="CM017651">
    <property type="protein sequence ID" value="TYI89382.1"/>
    <property type="molecule type" value="Genomic_DNA"/>
</dbReference>
<gene>
    <name evidence="1" type="ORF">E1A91_D03G052600v1</name>
</gene>
<dbReference type="AlphaFoldDB" id="A0A5D2VJR1"/>
<dbReference type="Proteomes" id="UP000323597">
    <property type="component" value="Chromosome D03"/>
</dbReference>
<organism evidence="1 2">
    <name type="scientific">Gossypium mustelinum</name>
    <name type="common">Cotton</name>
    <name type="synonym">Gossypium caicoense</name>
    <dbReference type="NCBI Taxonomy" id="34275"/>
    <lineage>
        <taxon>Eukaryota</taxon>
        <taxon>Viridiplantae</taxon>
        <taxon>Streptophyta</taxon>
        <taxon>Embryophyta</taxon>
        <taxon>Tracheophyta</taxon>
        <taxon>Spermatophyta</taxon>
        <taxon>Magnoliopsida</taxon>
        <taxon>eudicotyledons</taxon>
        <taxon>Gunneridae</taxon>
        <taxon>Pentapetalae</taxon>
        <taxon>rosids</taxon>
        <taxon>malvids</taxon>
        <taxon>Malvales</taxon>
        <taxon>Malvaceae</taxon>
        <taxon>Malvoideae</taxon>
        <taxon>Gossypium</taxon>
    </lineage>
</organism>